<comment type="subcellular location">
    <subcellularLocation>
        <location evidence="8">Cytoplasm</location>
    </subcellularLocation>
</comment>
<dbReference type="Gene3D" id="3.40.50.800">
    <property type="entry name" value="Anticodon-binding domain"/>
    <property type="match status" value="1"/>
</dbReference>
<keyword evidence="2 8" id="KW-0436">Ligase</keyword>
<dbReference type="Gene3D" id="3.30.110.30">
    <property type="entry name" value="C-terminal domain of ProRS"/>
    <property type="match status" value="1"/>
</dbReference>
<dbReference type="GO" id="GO:0004827">
    <property type="term" value="F:proline-tRNA ligase activity"/>
    <property type="evidence" value="ECO:0007669"/>
    <property type="project" value="UniProtKB-UniRule"/>
</dbReference>
<evidence type="ECO:0000313" key="10">
    <source>
        <dbReference type="EMBL" id="AGR40875.1"/>
    </source>
</evidence>
<dbReference type="PRINTS" id="PR01046">
    <property type="entry name" value="TRNASYNTHPRO"/>
</dbReference>
<dbReference type="GO" id="GO:0006433">
    <property type="term" value="P:prolyl-tRNA aminoacylation"/>
    <property type="evidence" value="ECO:0007669"/>
    <property type="project" value="UniProtKB-UniRule"/>
</dbReference>
<dbReference type="PANTHER" id="PTHR43382:SF2">
    <property type="entry name" value="BIFUNCTIONAL GLUTAMATE_PROLINE--TRNA LIGASE"/>
    <property type="match status" value="1"/>
</dbReference>
<reference evidence="10 11" key="1">
    <citation type="journal article" date="2013" name="Genome Biol. Evol.">
        <title>Comparison of metabolic capacities and inference of gene content evolution in mosquito-associated Spiroplasma diminutum and S. taiwanense.</title>
        <authorList>
            <person name="Lo W.S."/>
            <person name="Ku C."/>
            <person name="Chen L.L."/>
            <person name="Chang T.H."/>
            <person name="Kuo C.H."/>
        </authorList>
    </citation>
    <scope>NUCLEOTIDE SEQUENCE [LARGE SCALE GENOMIC DNA]</scope>
    <source>
        <strain evidence="10">CT-1</strain>
    </source>
</reference>
<keyword evidence="4 8" id="KW-0067">ATP-binding</keyword>
<dbReference type="EMBL" id="CP005074">
    <property type="protein sequence ID" value="AGR40875.1"/>
    <property type="molecule type" value="Genomic_DNA"/>
</dbReference>
<dbReference type="RefSeq" id="WP_020834014.1">
    <property type="nucleotide sequence ID" value="NC_021846.1"/>
</dbReference>
<name>S5MG88_9MOLU</name>
<dbReference type="Pfam" id="PF00587">
    <property type="entry name" value="tRNA-synt_2b"/>
    <property type="match status" value="1"/>
</dbReference>
<dbReference type="Pfam" id="PF03129">
    <property type="entry name" value="HGTP_anticodon"/>
    <property type="match status" value="1"/>
</dbReference>
<comment type="catalytic activity">
    <reaction evidence="7 8">
        <text>tRNA(Pro) + L-proline + ATP = L-prolyl-tRNA(Pro) + AMP + diphosphate</text>
        <dbReference type="Rhea" id="RHEA:14305"/>
        <dbReference type="Rhea" id="RHEA-COMP:9700"/>
        <dbReference type="Rhea" id="RHEA-COMP:9702"/>
        <dbReference type="ChEBI" id="CHEBI:30616"/>
        <dbReference type="ChEBI" id="CHEBI:33019"/>
        <dbReference type="ChEBI" id="CHEBI:60039"/>
        <dbReference type="ChEBI" id="CHEBI:78442"/>
        <dbReference type="ChEBI" id="CHEBI:78532"/>
        <dbReference type="ChEBI" id="CHEBI:456215"/>
        <dbReference type="EC" id="6.1.1.15"/>
    </reaction>
</comment>
<dbReference type="OrthoDB" id="9809052at2"/>
<dbReference type="InterPro" id="IPR002316">
    <property type="entry name" value="Pro-tRNA-ligase_IIa"/>
</dbReference>
<dbReference type="InterPro" id="IPR017449">
    <property type="entry name" value="Pro-tRNA_synth_II"/>
</dbReference>
<evidence type="ECO:0000256" key="6">
    <source>
        <dbReference type="ARBA" id="ARBA00023146"/>
    </source>
</evidence>
<organism evidence="10 11">
    <name type="scientific">Spiroplasma taiwanense CT-1</name>
    <dbReference type="NCBI Taxonomy" id="1276220"/>
    <lineage>
        <taxon>Bacteria</taxon>
        <taxon>Bacillati</taxon>
        <taxon>Mycoplasmatota</taxon>
        <taxon>Mollicutes</taxon>
        <taxon>Entomoplasmatales</taxon>
        <taxon>Spiroplasmataceae</taxon>
        <taxon>Spiroplasma</taxon>
    </lineage>
</organism>
<dbReference type="SMART" id="SM00946">
    <property type="entry name" value="ProRS-C_1"/>
    <property type="match status" value="1"/>
</dbReference>
<comment type="similarity">
    <text evidence="8">Belongs to the class-II aminoacyl-tRNA synthetase family. ProS type 3 subfamily.</text>
</comment>
<dbReference type="Proteomes" id="UP000014984">
    <property type="component" value="Chromosome"/>
</dbReference>
<dbReference type="STRING" id="1276220.STAIW_v1c01980"/>
<dbReference type="PATRIC" id="fig|1276220.3.peg.201"/>
<dbReference type="HAMAP" id="MF_01571">
    <property type="entry name" value="Pro_tRNA_synth_type3"/>
    <property type="match status" value="1"/>
</dbReference>
<dbReference type="AlphaFoldDB" id="S5MG88"/>
<dbReference type="InterPro" id="IPR004154">
    <property type="entry name" value="Anticodon-bd"/>
</dbReference>
<dbReference type="EC" id="6.1.1.15" evidence="8"/>
<feature type="domain" description="Aminoacyl-transfer RNA synthetases class-II family profile" evidence="9">
    <location>
        <begin position="36"/>
        <end position="283"/>
    </location>
</feature>
<dbReference type="NCBIfam" id="TIGR00408">
    <property type="entry name" value="proS_fam_I"/>
    <property type="match status" value="1"/>
</dbReference>
<dbReference type="InterPro" id="IPR045864">
    <property type="entry name" value="aa-tRNA-synth_II/BPL/LPL"/>
</dbReference>
<evidence type="ECO:0000256" key="2">
    <source>
        <dbReference type="ARBA" id="ARBA00022598"/>
    </source>
</evidence>
<keyword evidence="6 8" id="KW-0030">Aminoacyl-tRNA synthetase</keyword>
<evidence type="ECO:0000256" key="7">
    <source>
        <dbReference type="ARBA" id="ARBA00047671"/>
    </source>
</evidence>
<dbReference type="HOGENOM" id="CLU_001882_4_2_14"/>
<dbReference type="InterPro" id="IPR036621">
    <property type="entry name" value="Anticodon-bd_dom_sf"/>
</dbReference>
<keyword evidence="1 8" id="KW-0963">Cytoplasm</keyword>
<comment type="function">
    <text evidence="8">Catalyzes the attachment of proline to tRNA(Pro) in a two-step reaction: proline is first activated by ATP to form Pro-AMP and then transferred to the acceptor end of tRNA(Pro).</text>
</comment>
<gene>
    <name evidence="8 10" type="primary">proS</name>
    <name evidence="10" type="ORF">STAIW_v1c01980</name>
</gene>
<dbReference type="GO" id="GO:0017101">
    <property type="term" value="C:aminoacyl-tRNA synthetase multienzyme complex"/>
    <property type="evidence" value="ECO:0007669"/>
    <property type="project" value="TreeGrafter"/>
</dbReference>
<evidence type="ECO:0000313" key="11">
    <source>
        <dbReference type="Proteomes" id="UP000014984"/>
    </source>
</evidence>
<dbReference type="FunFam" id="3.30.930.10:FF:000037">
    <property type="entry name" value="Proline--tRNA ligase"/>
    <property type="match status" value="1"/>
</dbReference>
<dbReference type="InterPro" id="IPR002314">
    <property type="entry name" value="aa-tRNA-synt_IIb"/>
</dbReference>
<evidence type="ECO:0000256" key="1">
    <source>
        <dbReference type="ARBA" id="ARBA00022490"/>
    </source>
</evidence>
<keyword evidence="3 8" id="KW-0547">Nucleotide-binding</keyword>
<dbReference type="GO" id="GO:0005737">
    <property type="term" value="C:cytoplasm"/>
    <property type="evidence" value="ECO:0007669"/>
    <property type="project" value="UniProtKB-SubCell"/>
</dbReference>
<dbReference type="KEGG" id="stai:STAIW_v1c01980"/>
<evidence type="ECO:0000256" key="5">
    <source>
        <dbReference type="ARBA" id="ARBA00022917"/>
    </source>
</evidence>
<dbReference type="InterPro" id="IPR004499">
    <property type="entry name" value="Pro-tRNA-ligase_IIa_arc-type"/>
</dbReference>
<protein>
    <recommendedName>
        <fullName evidence="8">Proline--tRNA ligase</fullName>
        <ecNumber evidence="8">6.1.1.15</ecNumber>
    </recommendedName>
    <alternativeName>
        <fullName evidence="8">Prolyl-tRNA synthetase</fullName>
        <shortName evidence="8">ProRS</shortName>
    </alternativeName>
</protein>
<keyword evidence="5 8" id="KW-0648">Protein biosynthesis</keyword>
<comment type="domain">
    <text evidence="8">Consists of three domains: the N-terminal catalytic domain, the anticodon-binding domain and the C-terminal extension.</text>
</comment>
<dbReference type="InterPro" id="IPR006195">
    <property type="entry name" value="aa-tRNA-synth_II"/>
</dbReference>
<evidence type="ECO:0000256" key="4">
    <source>
        <dbReference type="ARBA" id="ARBA00022840"/>
    </source>
</evidence>
<evidence type="ECO:0000256" key="3">
    <source>
        <dbReference type="ARBA" id="ARBA00022741"/>
    </source>
</evidence>
<dbReference type="eggNOG" id="COG0441">
    <property type="taxonomic scope" value="Bacteria"/>
</dbReference>
<sequence>MANQIEKITPRDVNFSQWYTDVVKNAGLMEYGPVKGTMIFKPHGFGIWELIQKFADIEFKKEEVKNVYFPLLIPEKLFKVEKEHIEGFAPELATVTKVGDKELGENLYIRPTSEVLIADFLSREIKSYRDLPIKYNQWANVMRWEKTTRPFLRSSEFLWQEGHTFHASREEAKKMTLDILEIYKYIANEILLLPVIFGKKTEKEKFAGAKETYTIESLMYDGQALQCGTSHYFEDNFSKVFNIKFQNKNQEEENPYSTSWGISTRLIGAIIMTHSDDFGLVLPSKIAPIQISLIAINDFVEVIQTCEKLKSMFELKYRVELDKTDKSFGFKISEAEIKGVPIRIEIGPRDLKNGVATVSRRDLRTKEQVEIEKINDYIEKQISEYDKNLYNKALQHRKNLTFKANTLEEYISIIDKNPGYVLVPFCGEIECETDIKHKTSTNSRCIPSDIEQINSICFNCSKKSSLMVYFARAY</sequence>
<dbReference type="Gene3D" id="3.30.930.10">
    <property type="entry name" value="Bira Bifunctional Protein, Domain 2"/>
    <property type="match status" value="1"/>
</dbReference>
<keyword evidence="11" id="KW-1185">Reference proteome</keyword>
<proteinExistence type="inferred from homology"/>
<evidence type="ECO:0000256" key="8">
    <source>
        <dbReference type="HAMAP-Rule" id="MF_01571"/>
    </source>
</evidence>
<dbReference type="PANTHER" id="PTHR43382">
    <property type="entry name" value="PROLYL-TRNA SYNTHETASE"/>
    <property type="match status" value="1"/>
</dbReference>
<comment type="subunit">
    <text evidence="8">Homodimer.</text>
</comment>
<dbReference type="SUPFAM" id="SSF55681">
    <property type="entry name" value="Class II aaRS and biotin synthetases"/>
    <property type="match status" value="1"/>
</dbReference>
<dbReference type="CDD" id="cd00778">
    <property type="entry name" value="ProRS_core_arch_euk"/>
    <property type="match status" value="1"/>
</dbReference>
<dbReference type="PROSITE" id="PS50862">
    <property type="entry name" value="AA_TRNA_LIGASE_II"/>
    <property type="match status" value="1"/>
</dbReference>
<dbReference type="SUPFAM" id="SSF64586">
    <property type="entry name" value="C-terminal domain of ProRS"/>
    <property type="match status" value="1"/>
</dbReference>
<dbReference type="InterPro" id="IPR033721">
    <property type="entry name" value="ProRS_core_arch_euk"/>
</dbReference>
<dbReference type="SUPFAM" id="SSF52954">
    <property type="entry name" value="Class II aaRS ABD-related"/>
    <property type="match status" value="1"/>
</dbReference>
<dbReference type="Pfam" id="PF09180">
    <property type="entry name" value="ProRS-C_1"/>
    <property type="match status" value="1"/>
</dbReference>
<accession>S5MG88</accession>
<dbReference type="InterPro" id="IPR016061">
    <property type="entry name" value="Pro-tRNA_ligase_II_C"/>
</dbReference>
<evidence type="ECO:0000259" key="9">
    <source>
        <dbReference type="PROSITE" id="PS50862"/>
    </source>
</evidence>
<dbReference type="GO" id="GO:0005524">
    <property type="term" value="F:ATP binding"/>
    <property type="evidence" value="ECO:0007669"/>
    <property type="project" value="UniProtKB-UniRule"/>
</dbReference>